<keyword evidence="11" id="KW-1185">Reference proteome</keyword>
<keyword evidence="4" id="KW-0540">Nuclease</keyword>
<evidence type="ECO:0000256" key="2">
    <source>
        <dbReference type="ARBA" id="ARBA00004123"/>
    </source>
</evidence>
<comment type="caution">
    <text evidence="10">The sequence shown here is derived from an EMBL/GenBank/DDBJ whole genome shotgun (WGS) entry which is preliminary data.</text>
</comment>
<feature type="domain" description="DDE Tnp4" evidence="8">
    <location>
        <begin position="256"/>
        <end position="346"/>
    </location>
</feature>
<dbReference type="GO" id="GO:0046872">
    <property type="term" value="F:metal ion binding"/>
    <property type="evidence" value="ECO:0007669"/>
    <property type="project" value="UniProtKB-KW"/>
</dbReference>
<name>A0A9R1WYJ1_LACSA</name>
<protein>
    <recommendedName>
        <fullName evidence="12">DDE Tnp4 domain-containing protein</fullName>
    </recommendedName>
</protein>
<comment type="subcellular location">
    <subcellularLocation>
        <location evidence="2">Nucleus</location>
    </subcellularLocation>
</comment>
<keyword evidence="7" id="KW-0539">Nucleus</keyword>
<dbReference type="GO" id="GO:0005634">
    <property type="term" value="C:nucleus"/>
    <property type="evidence" value="ECO:0007669"/>
    <property type="project" value="UniProtKB-SubCell"/>
</dbReference>
<dbReference type="GO" id="GO:0016787">
    <property type="term" value="F:hydrolase activity"/>
    <property type="evidence" value="ECO:0007669"/>
    <property type="project" value="UniProtKB-KW"/>
</dbReference>
<dbReference type="InterPro" id="IPR045249">
    <property type="entry name" value="HARBI1-like"/>
</dbReference>
<dbReference type="Pfam" id="PF13359">
    <property type="entry name" value="DDE_Tnp_4"/>
    <property type="match status" value="1"/>
</dbReference>
<evidence type="ECO:0000256" key="3">
    <source>
        <dbReference type="ARBA" id="ARBA00006958"/>
    </source>
</evidence>
<organism evidence="10 11">
    <name type="scientific">Lactuca sativa</name>
    <name type="common">Garden lettuce</name>
    <dbReference type="NCBI Taxonomy" id="4236"/>
    <lineage>
        <taxon>Eukaryota</taxon>
        <taxon>Viridiplantae</taxon>
        <taxon>Streptophyta</taxon>
        <taxon>Embryophyta</taxon>
        <taxon>Tracheophyta</taxon>
        <taxon>Spermatophyta</taxon>
        <taxon>Magnoliopsida</taxon>
        <taxon>eudicotyledons</taxon>
        <taxon>Gunneridae</taxon>
        <taxon>Pentapetalae</taxon>
        <taxon>asterids</taxon>
        <taxon>campanulids</taxon>
        <taxon>Asterales</taxon>
        <taxon>Asteraceae</taxon>
        <taxon>Cichorioideae</taxon>
        <taxon>Cichorieae</taxon>
        <taxon>Lactucinae</taxon>
        <taxon>Lactuca</taxon>
    </lineage>
</organism>
<keyword evidence="6" id="KW-0378">Hydrolase</keyword>
<dbReference type="Proteomes" id="UP000235145">
    <property type="component" value="Unassembled WGS sequence"/>
</dbReference>
<feature type="domain" description="DUF8040" evidence="9">
    <location>
        <begin position="47"/>
        <end position="141"/>
    </location>
</feature>
<dbReference type="PANTHER" id="PTHR22930">
    <property type="match status" value="1"/>
</dbReference>
<dbReference type="InterPro" id="IPR058353">
    <property type="entry name" value="DUF8040"/>
</dbReference>
<evidence type="ECO:0000256" key="7">
    <source>
        <dbReference type="ARBA" id="ARBA00023242"/>
    </source>
</evidence>
<evidence type="ECO:0000256" key="4">
    <source>
        <dbReference type="ARBA" id="ARBA00022722"/>
    </source>
</evidence>
<evidence type="ECO:0000313" key="10">
    <source>
        <dbReference type="EMBL" id="KAJ0191439.1"/>
    </source>
</evidence>
<comment type="similarity">
    <text evidence="3">Belongs to the HARBI1 family.</text>
</comment>
<dbReference type="PANTHER" id="PTHR22930:SF285">
    <property type="entry name" value="PROTEIN ALP1-LIKE"/>
    <property type="match status" value="1"/>
</dbReference>
<proteinExistence type="inferred from homology"/>
<gene>
    <name evidence="10" type="ORF">LSAT_V11C800406590</name>
</gene>
<sequence>MFIVPMSYSLDSSSYSDDDDDELDDMMMIAFLIKNNRNFIDRTPCRTSMLSGKEYIREIMCGNPIRCYGAIRMKPHVFLNLCDKLKMMNVLEDRRDVSVEEGLAMSLWVLCHGTSNRMISYRFQHSTGTIHYWFKYVLRALKAFTLTVVKTTNRGEVQLEIRADSRWYPFFKLFIDLFLGLHYQNKSHFEEEKAVLVTQNVMAICSHDMMFTFVREQQMTLVYFMTLLLDPKTNFQYRLVFLNTRLKYIFALCGVDYFYVVNGGYPNLTGFLAPYRGERFHQSDWQSGGGVRGKKELFNFVHSSVRNVIKRAFGVLKKRFHILKYIPNYPLRRQMLILHACCALHNYIRMEDRQTLYSIHMVVKIFKNSQKALTWFNRIKMKCFKLEIQLLTCYGKDIHNVADGVHNIDSIKIVKLVLLKCSFLC</sequence>
<reference evidence="10 11" key="1">
    <citation type="journal article" date="2017" name="Nat. Commun.">
        <title>Genome assembly with in vitro proximity ligation data and whole-genome triplication in lettuce.</title>
        <authorList>
            <person name="Reyes-Chin-Wo S."/>
            <person name="Wang Z."/>
            <person name="Yang X."/>
            <person name="Kozik A."/>
            <person name="Arikit S."/>
            <person name="Song C."/>
            <person name="Xia L."/>
            <person name="Froenicke L."/>
            <person name="Lavelle D.O."/>
            <person name="Truco M.J."/>
            <person name="Xia R."/>
            <person name="Zhu S."/>
            <person name="Xu C."/>
            <person name="Xu H."/>
            <person name="Xu X."/>
            <person name="Cox K."/>
            <person name="Korf I."/>
            <person name="Meyers B.C."/>
            <person name="Michelmore R.W."/>
        </authorList>
    </citation>
    <scope>NUCLEOTIDE SEQUENCE [LARGE SCALE GENOMIC DNA]</scope>
    <source>
        <strain evidence="11">cv. Salinas</strain>
        <tissue evidence="10">Seedlings</tissue>
    </source>
</reference>
<evidence type="ECO:0000256" key="1">
    <source>
        <dbReference type="ARBA" id="ARBA00001968"/>
    </source>
</evidence>
<evidence type="ECO:0000259" key="9">
    <source>
        <dbReference type="Pfam" id="PF26138"/>
    </source>
</evidence>
<dbReference type="EMBL" id="NBSK02000008">
    <property type="protein sequence ID" value="KAJ0191439.1"/>
    <property type="molecule type" value="Genomic_DNA"/>
</dbReference>
<keyword evidence="5" id="KW-0479">Metal-binding</keyword>
<evidence type="ECO:0000256" key="6">
    <source>
        <dbReference type="ARBA" id="ARBA00022801"/>
    </source>
</evidence>
<comment type="cofactor">
    <cofactor evidence="1">
        <name>a divalent metal cation</name>
        <dbReference type="ChEBI" id="CHEBI:60240"/>
    </cofactor>
</comment>
<evidence type="ECO:0000259" key="8">
    <source>
        <dbReference type="Pfam" id="PF13359"/>
    </source>
</evidence>
<evidence type="ECO:0000313" key="11">
    <source>
        <dbReference type="Proteomes" id="UP000235145"/>
    </source>
</evidence>
<evidence type="ECO:0008006" key="12">
    <source>
        <dbReference type="Google" id="ProtNLM"/>
    </source>
</evidence>
<dbReference type="Pfam" id="PF26138">
    <property type="entry name" value="DUF8040"/>
    <property type="match status" value="1"/>
</dbReference>
<dbReference type="GO" id="GO:0004518">
    <property type="term" value="F:nuclease activity"/>
    <property type="evidence" value="ECO:0007669"/>
    <property type="project" value="UniProtKB-KW"/>
</dbReference>
<dbReference type="AlphaFoldDB" id="A0A9R1WYJ1"/>
<evidence type="ECO:0000256" key="5">
    <source>
        <dbReference type="ARBA" id="ARBA00022723"/>
    </source>
</evidence>
<dbReference type="InterPro" id="IPR027806">
    <property type="entry name" value="HARBI1_dom"/>
</dbReference>
<accession>A0A9R1WYJ1</accession>